<protein>
    <recommendedName>
        <fullName evidence="2">GTP diphosphokinase</fullName>
        <ecNumber evidence="2">2.7.6.5</ecNumber>
    </recommendedName>
</protein>
<dbReference type="InterPro" id="IPR002912">
    <property type="entry name" value="ACT_dom"/>
</dbReference>
<dbReference type="CDD" id="cd05399">
    <property type="entry name" value="NT_Rel-Spo_like"/>
    <property type="match status" value="1"/>
</dbReference>
<dbReference type="SUPFAM" id="SSF81301">
    <property type="entry name" value="Nucleotidyltransferase"/>
    <property type="match status" value="1"/>
</dbReference>
<comment type="pathway">
    <text evidence="1">Purine metabolism; ppGpp biosynthesis; ppGpp from GTP: step 1/2.</text>
</comment>
<dbReference type="Gene3D" id="3.30.70.260">
    <property type="match status" value="1"/>
</dbReference>
<dbReference type="NCBIfam" id="TIGR00691">
    <property type="entry name" value="spoT_relA"/>
    <property type="match status" value="1"/>
</dbReference>
<dbReference type="Pfam" id="PF02824">
    <property type="entry name" value="TGS"/>
    <property type="match status" value="1"/>
</dbReference>
<dbReference type="Gene3D" id="3.30.460.10">
    <property type="entry name" value="Beta Polymerase, domain 2"/>
    <property type="match status" value="1"/>
</dbReference>
<dbReference type="InterPro" id="IPR004095">
    <property type="entry name" value="TGS"/>
</dbReference>
<evidence type="ECO:0000259" key="6">
    <source>
        <dbReference type="PROSITE" id="PS51831"/>
    </source>
</evidence>
<evidence type="ECO:0000256" key="1">
    <source>
        <dbReference type="ARBA" id="ARBA00004976"/>
    </source>
</evidence>
<evidence type="ECO:0000313" key="8">
    <source>
        <dbReference type="EMBL" id="ADL12258.1"/>
    </source>
</evidence>
<evidence type="ECO:0000256" key="2">
    <source>
        <dbReference type="ARBA" id="ARBA00013251"/>
    </source>
</evidence>
<dbReference type="PROSITE" id="PS51880">
    <property type="entry name" value="TGS"/>
    <property type="match status" value="1"/>
</dbReference>
<dbReference type="Gene3D" id="3.10.20.30">
    <property type="match status" value="1"/>
</dbReference>
<dbReference type="InterPro" id="IPR033655">
    <property type="entry name" value="TGS_RelA/SpoT"/>
</dbReference>
<dbReference type="GO" id="GO:0008728">
    <property type="term" value="F:GTP diphosphokinase activity"/>
    <property type="evidence" value="ECO:0007669"/>
    <property type="project" value="UniProtKB-EC"/>
</dbReference>
<dbReference type="InterPro" id="IPR045600">
    <property type="entry name" value="RelA/SpoT_AH_RIS"/>
</dbReference>
<dbReference type="HOGENOM" id="CLU_012300_3_0_9"/>
<comment type="catalytic activity">
    <reaction evidence="3">
        <text>GTP + ATP = guanosine 3'-diphosphate 5'-triphosphate + AMP</text>
        <dbReference type="Rhea" id="RHEA:22088"/>
        <dbReference type="ChEBI" id="CHEBI:30616"/>
        <dbReference type="ChEBI" id="CHEBI:37565"/>
        <dbReference type="ChEBI" id="CHEBI:142410"/>
        <dbReference type="ChEBI" id="CHEBI:456215"/>
        <dbReference type="EC" id="2.7.6.5"/>
    </reaction>
</comment>
<dbReference type="FunFam" id="3.30.460.10:FF:000001">
    <property type="entry name" value="GTP pyrophosphokinase RelA"/>
    <property type="match status" value="1"/>
</dbReference>
<dbReference type="STRING" id="574087.Acear_0718"/>
<keyword evidence="8" id="KW-0808">Transferase</keyword>
<dbReference type="InterPro" id="IPR003607">
    <property type="entry name" value="HD/PDEase_dom"/>
</dbReference>
<proteinExistence type="inferred from homology"/>
<dbReference type="KEGG" id="aar:Acear_0718"/>
<dbReference type="SUPFAM" id="SSF81271">
    <property type="entry name" value="TGS-like"/>
    <property type="match status" value="1"/>
</dbReference>
<dbReference type="Proteomes" id="UP000001661">
    <property type="component" value="Chromosome"/>
</dbReference>
<dbReference type="PANTHER" id="PTHR21262">
    <property type="entry name" value="GUANOSINE-3',5'-BIS DIPHOSPHATE 3'-PYROPHOSPHOHYDROLASE"/>
    <property type="match status" value="1"/>
</dbReference>
<dbReference type="SUPFAM" id="SSF55021">
    <property type="entry name" value="ACT-like"/>
    <property type="match status" value="1"/>
</dbReference>
<evidence type="ECO:0000256" key="4">
    <source>
        <dbReference type="RuleBase" id="RU003847"/>
    </source>
</evidence>
<dbReference type="SUPFAM" id="SSF109604">
    <property type="entry name" value="HD-domain/PDEase-like"/>
    <property type="match status" value="1"/>
</dbReference>
<dbReference type="SMART" id="SM00954">
    <property type="entry name" value="RelA_SpoT"/>
    <property type="match status" value="1"/>
</dbReference>
<dbReference type="PROSITE" id="PS51831">
    <property type="entry name" value="HD"/>
    <property type="match status" value="1"/>
</dbReference>
<evidence type="ECO:0000259" key="7">
    <source>
        <dbReference type="PROSITE" id="PS51880"/>
    </source>
</evidence>
<feature type="domain" description="TGS" evidence="7">
    <location>
        <begin position="397"/>
        <end position="458"/>
    </location>
</feature>
<dbReference type="FunFam" id="3.10.20.30:FF:000002">
    <property type="entry name" value="GTP pyrophosphokinase (RelA/SpoT)"/>
    <property type="match status" value="1"/>
</dbReference>
<dbReference type="CDD" id="cd01668">
    <property type="entry name" value="TGS_RSH"/>
    <property type="match status" value="1"/>
</dbReference>
<dbReference type="CDD" id="cd00077">
    <property type="entry name" value="HDc"/>
    <property type="match status" value="1"/>
</dbReference>
<dbReference type="Pfam" id="PF04607">
    <property type="entry name" value="RelA_SpoT"/>
    <property type="match status" value="1"/>
</dbReference>
<dbReference type="InterPro" id="IPR012676">
    <property type="entry name" value="TGS-like"/>
</dbReference>
<feature type="domain" description="HD" evidence="6">
    <location>
        <begin position="57"/>
        <end position="156"/>
    </location>
</feature>
<dbReference type="InterPro" id="IPR012675">
    <property type="entry name" value="Beta-grasp_dom_sf"/>
</dbReference>
<evidence type="ECO:0000256" key="3">
    <source>
        <dbReference type="ARBA" id="ARBA00048244"/>
    </source>
</evidence>
<feature type="domain" description="ACT" evidence="5">
    <location>
        <begin position="659"/>
        <end position="733"/>
    </location>
</feature>
<dbReference type="InterPro" id="IPR043519">
    <property type="entry name" value="NT_sf"/>
</dbReference>
<dbReference type="InterPro" id="IPR007685">
    <property type="entry name" value="RelA_SpoT"/>
</dbReference>
<comment type="similarity">
    <text evidence="4">Belongs to the relA/spoT family.</text>
</comment>
<accession>D9QVJ9</accession>
<evidence type="ECO:0000259" key="5">
    <source>
        <dbReference type="PROSITE" id="PS51671"/>
    </source>
</evidence>
<dbReference type="InterPro" id="IPR045865">
    <property type="entry name" value="ACT-like_dom_sf"/>
</dbReference>
<dbReference type="Pfam" id="PF19296">
    <property type="entry name" value="RelA_AH_RIS"/>
    <property type="match status" value="1"/>
</dbReference>
<dbReference type="eggNOG" id="COG0317">
    <property type="taxonomic scope" value="Bacteria"/>
</dbReference>
<reference evidence="8 9" key="1">
    <citation type="journal article" date="2010" name="Stand. Genomic Sci.">
        <title>Complete genome sequence of Acetohalobium arabaticum type strain (Z-7288).</title>
        <authorList>
            <person name="Sikorski J."/>
            <person name="Lapidus A."/>
            <person name="Chertkov O."/>
            <person name="Lucas S."/>
            <person name="Copeland A."/>
            <person name="Glavina Del Rio T."/>
            <person name="Nolan M."/>
            <person name="Tice H."/>
            <person name="Cheng J.F."/>
            <person name="Han C."/>
            <person name="Brambilla E."/>
            <person name="Pitluck S."/>
            <person name="Liolios K."/>
            <person name="Ivanova N."/>
            <person name="Mavromatis K."/>
            <person name="Mikhailova N."/>
            <person name="Pati A."/>
            <person name="Bruce D."/>
            <person name="Detter C."/>
            <person name="Tapia R."/>
            <person name="Goodwin L."/>
            <person name="Chen A."/>
            <person name="Palaniappan K."/>
            <person name="Land M."/>
            <person name="Hauser L."/>
            <person name="Chang Y.J."/>
            <person name="Jeffries C.D."/>
            <person name="Rohde M."/>
            <person name="Goker M."/>
            <person name="Spring S."/>
            <person name="Woyke T."/>
            <person name="Bristow J."/>
            <person name="Eisen J.A."/>
            <person name="Markowitz V."/>
            <person name="Hugenholtz P."/>
            <person name="Kyrpides N.C."/>
            <person name="Klenk H.P."/>
        </authorList>
    </citation>
    <scope>NUCLEOTIDE SEQUENCE [LARGE SCALE GENOMIC DNA]</scope>
    <source>
        <strain evidence="9">ATCC 49924 / DSM 5501 / Z-7288</strain>
    </source>
</reference>
<gene>
    <name evidence="8" type="ordered locus">Acear_0718</name>
</gene>
<dbReference type="EMBL" id="CP002105">
    <property type="protein sequence ID" value="ADL12258.1"/>
    <property type="molecule type" value="Genomic_DNA"/>
</dbReference>
<dbReference type="PROSITE" id="PS51671">
    <property type="entry name" value="ACT"/>
    <property type="match status" value="1"/>
</dbReference>
<dbReference type="Pfam" id="PF13328">
    <property type="entry name" value="HD_4"/>
    <property type="match status" value="1"/>
</dbReference>
<dbReference type="Gene3D" id="1.10.3210.10">
    <property type="entry name" value="Hypothetical protein af1432"/>
    <property type="match status" value="1"/>
</dbReference>
<dbReference type="InterPro" id="IPR006674">
    <property type="entry name" value="HD_domain"/>
</dbReference>
<dbReference type="InterPro" id="IPR004811">
    <property type="entry name" value="RelA/Spo_fam"/>
</dbReference>
<dbReference type="SMART" id="SM00471">
    <property type="entry name" value="HDc"/>
    <property type="match status" value="1"/>
</dbReference>
<name>D9QVJ9_ACEAZ</name>
<dbReference type="CDD" id="cd04876">
    <property type="entry name" value="ACT_RelA-SpoT"/>
    <property type="match status" value="1"/>
</dbReference>
<evidence type="ECO:0000313" key="9">
    <source>
        <dbReference type="Proteomes" id="UP000001661"/>
    </source>
</evidence>
<organism evidence="8 9">
    <name type="scientific">Acetohalobium arabaticum (strain ATCC 49924 / DSM 5501 / Z-7288)</name>
    <dbReference type="NCBI Taxonomy" id="574087"/>
    <lineage>
        <taxon>Bacteria</taxon>
        <taxon>Bacillati</taxon>
        <taxon>Bacillota</taxon>
        <taxon>Clostridia</taxon>
        <taxon>Halanaerobiales</taxon>
        <taxon>Halobacteroidaceae</taxon>
        <taxon>Acetohalobium</taxon>
    </lineage>
</organism>
<dbReference type="FunFam" id="1.10.3210.10:FF:000001">
    <property type="entry name" value="GTP pyrophosphokinase RelA"/>
    <property type="match status" value="1"/>
</dbReference>
<comment type="function">
    <text evidence="4">In eubacteria ppGpp (guanosine 3'-diphosphate 5'-diphosphate) is a mediator of the stringent response that coordinates a variety of cellular activities in response to changes in nutritional abundance.</text>
</comment>
<dbReference type="GO" id="GO:0005886">
    <property type="term" value="C:plasma membrane"/>
    <property type="evidence" value="ECO:0007669"/>
    <property type="project" value="TreeGrafter"/>
</dbReference>
<dbReference type="Pfam" id="PF13291">
    <property type="entry name" value="ACT_4"/>
    <property type="match status" value="1"/>
</dbReference>
<keyword evidence="9" id="KW-1185">Reference proteome</keyword>
<dbReference type="AlphaFoldDB" id="D9QVJ9"/>
<sequence>MIRVKEETEGAENMALEDLIEKIESYINDPDLELITKAYKFAKDAHEGQYRVSGEPFVEHPLGVALIMAELELDIISITGALLHDVVEDTEVSFAQLRNEFGEEITLLVNGVTKLSKIAFKSREEQQAESLRKMFLAMSKDIRVILIKLSDRLHNMRTLEYLSQQKQERIARETIEIYAPLAHRLGISTLKWELEDLSFKHLEPNKYYELSNKVSKNRDEREEYIDRCISKVEKRLNLEGIDAHIYGRPKHLYSIYQKMKRKNKELSEIYDLVALRVIVNDVQECYQVLGNIHEIWNPIPGRIKDYIAMPKSNMYQSLHTTVIGPKGEPLEIQIRTWDMHRTAEYGVAAHWRYKEGKKNNEKAAKKISWLRQLLEWQKDLQDATEFMETLKVDLFEDEVFVFTPQGDVISLPRDATPVDFAYNIHTEVGHSCVGAKVNDKLVPLEYKLENGDIVEILTSKNSGPSRDWLNFIKTSRAKSKIKRWFKQQRRDEAIDKGKDSLEEKLNKYNIQFKEEEKKAKLKNIAQKLGRSSIKDLYAAIGYNKVKTSQVISKLRPEDEKKDKAPEEILKKLKEKTKTKRKSKADKGIKVKGMEGLLVRIAKCCNPVPGDEIVGYITRGRGVSIHRRDCSNIKNLLDEHEEREIEVEWNIKQETSYEVALEIEALNQHALLNDLTNVISNAQLSITTINAQTTKDGFAHIYLVIEISSLDHMNDIMNKLNRIEGVLDVQRANPN</sequence>
<dbReference type="GO" id="GO:0015970">
    <property type="term" value="P:guanosine tetraphosphate biosynthetic process"/>
    <property type="evidence" value="ECO:0007669"/>
    <property type="project" value="UniProtKB-UniPathway"/>
</dbReference>
<dbReference type="PANTHER" id="PTHR21262:SF31">
    <property type="entry name" value="GTP PYROPHOSPHOKINASE"/>
    <property type="match status" value="1"/>
</dbReference>
<dbReference type="EC" id="2.7.6.5" evidence="2"/>
<dbReference type="UniPathway" id="UPA00908">
    <property type="reaction ID" value="UER00884"/>
</dbReference>